<gene>
    <name evidence="3" type="ORF">NCTC13071_01393</name>
</gene>
<dbReference type="KEGG" id="poc:NCTC13071_01393"/>
<evidence type="ECO:0000259" key="2">
    <source>
        <dbReference type="PROSITE" id="PS51724"/>
    </source>
</evidence>
<dbReference type="InterPro" id="IPR040495">
    <property type="entry name" value="HU-CCDC81_bac_1"/>
</dbReference>
<dbReference type="RefSeq" id="WP_018920847.1">
    <property type="nucleotide sequence ID" value="NZ_LR134384.1"/>
</dbReference>
<protein>
    <submittedName>
        <fullName evidence="3">Sporulation related domain</fullName>
    </submittedName>
</protein>
<dbReference type="PROSITE" id="PS51724">
    <property type="entry name" value="SPOR"/>
    <property type="match status" value="1"/>
</dbReference>
<dbReference type="Gene3D" id="3.30.70.1070">
    <property type="entry name" value="Sporulation related repeat"/>
    <property type="match status" value="1"/>
</dbReference>
<dbReference type="SUPFAM" id="SSF110997">
    <property type="entry name" value="Sporulation related repeat"/>
    <property type="match status" value="1"/>
</dbReference>
<keyword evidence="1" id="KW-0472">Membrane</keyword>
<evidence type="ECO:0000313" key="4">
    <source>
        <dbReference type="Proteomes" id="UP000274578"/>
    </source>
</evidence>
<keyword evidence="1" id="KW-0812">Transmembrane</keyword>
<dbReference type="GO" id="GO:0042834">
    <property type="term" value="F:peptidoglycan binding"/>
    <property type="evidence" value="ECO:0007669"/>
    <property type="project" value="InterPro"/>
</dbReference>
<dbReference type="Pfam" id="PF18175">
    <property type="entry name" value="HU-CCDC81_bac_2"/>
    <property type="match status" value="1"/>
</dbReference>
<keyword evidence="1" id="KW-1133">Transmembrane helix</keyword>
<dbReference type="EMBL" id="LR134384">
    <property type="protein sequence ID" value="VEH15392.1"/>
    <property type="molecule type" value="Genomic_DNA"/>
</dbReference>
<dbReference type="Pfam" id="PF05036">
    <property type="entry name" value="SPOR"/>
    <property type="match status" value="1"/>
</dbReference>
<name>A0A448L673_9BACT</name>
<feature type="domain" description="SPOR" evidence="2">
    <location>
        <begin position="272"/>
        <end position="348"/>
    </location>
</feature>
<accession>A0A448L673</accession>
<dbReference type="Proteomes" id="UP000274578">
    <property type="component" value="Chromosome 1"/>
</dbReference>
<dbReference type="InterPro" id="IPR041268">
    <property type="entry name" value="HU-CCDC81_bac_2"/>
</dbReference>
<feature type="transmembrane region" description="Helical" evidence="1">
    <location>
        <begin position="189"/>
        <end position="206"/>
    </location>
</feature>
<dbReference type="InterPro" id="IPR036680">
    <property type="entry name" value="SPOR-like_sf"/>
</dbReference>
<dbReference type="Pfam" id="PF18174">
    <property type="entry name" value="HU-CCDC81_bac_1"/>
    <property type="match status" value="1"/>
</dbReference>
<evidence type="ECO:0000313" key="3">
    <source>
        <dbReference type="EMBL" id="VEH15392.1"/>
    </source>
</evidence>
<dbReference type="GeneID" id="85012222"/>
<sequence>MIELERHIEILLLTNDCVIIPAFGGFMAHYTAARFDERDFSFLPPTRTVGFNPLLKINDSLLAQSYVEAYDISYPEALCRIEQETEEMKQILEREGKYELKDLGTLFINDEGHYTFEPCEAGLLTPALYGLSCFEFKRLDAVETFETEQEVNIVAPQPKAQLLDFNTTANGEEKEEEAYTIRRSVVRNIAIACIAILVFLLLPSSLGNGDIATMTGNKIDTDFLTYIMPKDVTIGNATTHITKDITKKAVETVQQKQTADNNKIKADLIPAAAPKNYYCIVLASRVTRKNAKLFVRELHRKGYTEAGVLTQNNRTKVIYGEYASEREARNIVNKLNNKAEFADCWVMHIK</sequence>
<proteinExistence type="predicted"/>
<dbReference type="AlphaFoldDB" id="A0A448L673"/>
<organism evidence="3 4">
    <name type="scientific">Segatella oris</name>
    <dbReference type="NCBI Taxonomy" id="28135"/>
    <lineage>
        <taxon>Bacteria</taxon>
        <taxon>Pseudomonadati</taxon>
        <taxon>Bacteroidota</taxon>
        <taxon>Bacteroidia</taxon>
        <taxon>Bacteroidales</taxon>
        <taxon>Prevotellaceae</taxon>
        <taxon>Segatella</taxon>
    </lineage>
</organism>
<dbReference type="InterPro" id="IPR007730">
    <property type="entry name" value="SPOR-like_dom"/>
</dbReference>
<reference evidence="3 4" key="1">
    <citation type="submission" date="2018-12" db="EMBL/GenBank/DDBJ databases">
        <authorList>
            <consortium name="Pathogen Informatics"/>
        </authorList>
    </citation>
    <scope>NUCLEOTIDE SEQUENCE [LARGE SCALE GENOMIC DNA]</scope>
    <source>
        <strain evidence="3 4">NCTC13071</strain>
    </source>
</reference>
<evidence type="ECO:0000256" key="1">
    <source>
        <dbReference type="SAM" id="Phobius"/>
    </source>
</evidence>